<dbReference type="AlphaFoldDB" id="A0AAF0X0M3"/>
<name>A0AAF0X0M3_DAUCS</name>
<protein>
    <recommendedName>
        <fullName evidence="7">Non-haem dioxygenase N-terminal domain-containing protein</fullName>
    </recommendedName>
</protein>
<dbReference type="KEGG" id="dcr:108222114"/>
<dbReference type="GO" id="GO:0046872">
    <property type="term" value="F:metal ion binding"/>
    <property type="evidence" value="ECO:0007669"/>
    <property type="project" value="UniProtKB-KW"/>
</dbReference>
<dbReference type="InterPro" id="IPR027443">
    <property type="entry name" value="IPNS-like_sf"/>
</dbReference>
<keyword evidence="6" id="KW-1185">Reference proteome</keyword>
<keyword evidence="2" id="KW-0408">Iron</keyword>
<dbReference type="PANTHER" id="PTHR34945:SF8">
    <property type="entry name" value="DOWNSTREAM TARGET OF AGL15-4"/>
    <property type="match status" value="1"/>
</dbReference>
<dbReference type="Gene3D" id="2.60.120.330">
    <property type="entry name" value="B-lactam Antibiotic, Isopenicillin N Synthase, Chain"/>
    <property type="match status" value="1"/>
</dbReference>
<dbReference type="PANTHER" id="PTHR34945">
    <property type="entry name" value="2-OXOGLUTARATE (2OG) AND FE(II)-DEPENDENT OXYGENASE SUPERFAMILY PROTEIN"/>
    <property type="match status" value="1"/>
</dbReference>
<evidence type="ECO:0000313" key="6">
    <source>
        <dbReference type="Proteomes" id="UP000077755"/>
    </source>
</evidence>
<accession>A0AAF0X0M3</accession>
<dbReference type="InterPro" id="IPR026992">
    <property type="entry name" value="DIOX_N"/>
</dbReference>
<reference evidence="5" key="2">
    <citation type="submission" date="2022-03" db="EMBL/GenBank/DDBJ databases">
        <title>Draft title - Genomic analysis of global carrot germplasm unveils the trajectory of domestication and the origin of high carotenoid orange carrot.</title>
        <authorList>
            <person name="Iorizzo M."/>
            <person name="Ellison S."/>
            <person name="Senalik D."/>
            <person name="Macko-Podgorni A."/>
            <person name="Grzebelus D."/>
            <person name="Bostan H."/>
            <person name="Rolling W."/>
            <person name="Curaba J."/>
            <person name="Simon P."/>
        </authorList>
    </citation>
    <scope>NUCLEOTIDE SEQUENCE</scope>
    <source>
        <tissue evidence="5">Leaf</tissue>
    </source>
</reference>
<reference evidence="5" key="1">
    <citation type="journal article" date="2016" name="Nat. Genet.">
        <title>A high-quality carrot genome assembly provides new insights into carotenoid accumulation and asterid genome evolution.</title>
        <authorList>
            <person name="Iorizzo M."/>
            <person name="Ellison S."/>
            <person name="Senalik D."/>
            <person name="Zeng P."/>
            <person name="Satapoomin P."/>
            <person name="Huang J."/>
            <person name="Bowman M."/>
            <person name="Iovene M."/>
            <person name="Sanseverino W."/>
            <person name="Cavagnaro P."/>
            <person name="Yildiz M."/>
            <person name="Macko-Podgorni A."/>
            <person name="Moranska E."/>
            <person name="Grzebelus E."/>
            <person name="Grzebelus D."/>
            <person name="Ashrafi H."/>
            <person name="Zheng Z."/>
            <person name="Cheng S."/>
            <person name="Spooner D."/>
            <person name="Van Deynze A."/>
            <person name="Simon P."/>
        </authorList>
    </citation>
    <scope>NUCLEOTIDE SEQUENCE</scope>
    <source>
        <tissue evidence="5">Leaf</tissue>
    </source>
</reference>
<proteinExistence type="predicted"/>
<feature type="domain" description="Non-haem dioxygenase N-terminal" evidence="4">
    <location>
        <begin position="70"/>
        <end position="149"/>
    </location>
</feature>
<feature type="domain" description="Isopenicillin N synthase-like Fe(2+) 2OG dioxygenase" evidence="3">
    <location>
        <begin position="267"/>
        <end position="314"/>
    </location>
</feature>
<dbReference type="EMBL" id="CP093347">
    <property type="protein sequence ID" value="WOG99189.1"/>
    <property type="molecule type" value="Genomic_DNA"/>
</dbReference>
<gene>
    <name evidence="5" type="ORF">DCAR_0518537</name>
</gene>
<sequence>MAISLESLRDFKAIEFRAPPPSPVGPGHRSSVANDDVLSEFLEHSLRVPDLVLPDRVFPRQKPAQKPPKLDFKSLEFMDHDSFISVVESIGQIGCFELVNHGVPKELIESVTNAGAGIFEISDEKKAELLRSSERPYGFVESHGDQEEKERSEEFVWCLDKAMKLEMEGFMPHQHSNFSKEMEMLFSEIKKAGEKFVKILEQIYNRNWKYEERGRRKEQEQIGSICYLYKHCHNLPENQNEGGSSSLKYEVIRMLIRGSEYPHALCFHICHGSSEFHLYSKKGWLTFSPDKDALVVTVGDQLQAWSGGNYKHVIGRPIFSSEVERNSDVSMAFLYSPPTESFPAEEDEQGKAISLKQQALFALLLMVFYHFFF</sequence>
<evidence type="ECO:0008006" key="7">
    <source>
        <dbReference type="Google" id="ProtNLM"/>
    </source>
</evidence>
<dbReference type="Pfam" id="PF03171">
    <property type="entry name" value="2OG-FeII_Oxy"/>
    <property type="match status" value="1"/>
</dbReference>
<evidence type="ECO:0000259" key="4">
    <source>
        <dbReference type="Pfam" id="PF14226"/>
    </source>
</evidence>
<dbReference type="Pfam" id="PF14226">
    <property type="entry name" value="DIOX_N"/>
    <property type="match status" value="1"/>
</dbReference>
<keyword evidence="1" id="KW-0479">Metal-binding</keyword>
<evidence type="ECO:0000259" key="3">
    <source>
        <dbReference type="Pfam" id="PF03171"/>
    </source>
</evidence>
<evidence type="ECO:0000313" key="5">
    <source>
        <dbReference type="EMBL" id="WOG99189.1"/>
    </source>
</evidence>
<organism evidence="5 6">
    <name type="scientific">Daucus carota subsp. sativus</name>
    <name type="common">Carrot</name>
    <dbReference type="NCBI Taxonomy" id="79200"/>
    <lineage>
        <taxon>Eukaryota</taxon>
        <taxon>Viridiplantae</taxon>
        <taxon>Streptophyta</taxon>
        <taxon>Embryophyta</taxon>
        <taxon>Tracheophyta</taxon>
        <taxon>Spermatophyta</taxon>
        <taxon>Magnoliopsida</taxon>
        <taxon>eudicotyledons</taxon>
        <taxon>Gunneridae</taxon>
        <taxon>Pentapetalae</taxon>
        <taxon>asterids</taxon>
        <taxon>campanulids</taxon>
        <taxon>Apiales</taxon>
        <taxon>Apiaceae</taxon>
        <taxon>Apioideae</taxon>
        <taxon>Scandiceae</taxon>
        <taxon>Daucinae</taxon>
        <taxon>Daucus</taxon>
        <taxon>Daucus sect. Daucus</taxon>
    </lineage>
</organism>
<dbReference type="InterPro" id="IPR044861">
    <property type="entry name" value="IPNS-like_FE2OG_OXY"/>
</dbReference>
<evidence type="ECO:0000256" key="1">
    <source>
        <dbReference type="ARBA" id="ARBA00022723"/>
    </source>
</evidence>
<dbReference type="SUPFAM" id="SSF51197">
    <property type="entry name" value="Clavaminate synthase-like"/>
    <property type="match status" value="1"/>
</dbReference>
<evidence type="ECO:0000256" key="2">
    <source>
        <dbReference type="ARBA" id="ARBA00023004"/>
    </source>
</evidence>
<dbReference type="Proteomes" id="UP000077755">
    <property type="component" value="Chromosome 5"/>
</dbReference>